<dbReference type="InterPro" id="IPR016024">
    <property type="entry name" value="ARM-type_fold"/>
</dbReference>
<evidence type="ECO:0000313" key="2">
    <source>
        <dbReference type="EMBL" id="GAA0138563.1"/>
    </source>
</evidence>
<dbReference type="InterPro" id="IPR002554">
    <property type="entry name" value="PP2A_B56"/>
</dbReference>
<comment type="similarity">
    <text evidence="1">Belongs to the phosphatase 2A regulatory subunit.</text>
</comment>
<sequence length="506" mass="57656">MLKQILAKIPRKTSKADSLNSVENNPCNNNSNAGNGIPFNSSCTVLSNKLNVVKRMSSAIFPASVASGGELVDPQVPFKDATNSEKQSLFLSKLNLCCLVYDFSDPDQYSTEKELKHQILLELGDFVASGSVKFSEAAIAALCKMCADNLFREFPPKGNPISARSENEDDQILFDPAWCHLQLVYELLLRALGQSSFDAKVAKKYLDQKYILKLLDLFDSEDPRERDCLKSILHRLYGKFMVHRSFMRKAVSNIFYRFVYETERHNGIAELLEVFGSVISGFALPLKEEHKLFLTRALIPLHKPKSLGVYHQQLAYCIVQFVEKDLKLASVVIKGLLKYWPVTNSQKELMFISETEEILEMINMADFEQIMVPLFRQIGCSLNSYHFQVAERSHYLWNNDHILNLIMHNRQMIMPIIFPALERNSRNHWNKTVLNLTQNVRKVFCGMDEELALACQSKVEEDNSKLNVAAEKRRLTWERLETTGSFQTMPSSISSIIEPTTCIVAC</sequence>
<dbReference type="GO" id="GO:0000159">
    <property type="term" value="C:protein phosphatase type 2A complex"/>
    <property type="evidence" value="ECO:0007669"/>
    <property type="project" value="UniProtKB-UniRule"/>
</dbReference>
<dbReference type="Proteomes" id="UP001454036">
    <property type="component" value="Unassembled WGS sequence"/>
</dbReference>
<proteinExistence type="inferred from homology"/>
<dbReference type="AlphaFoldDB" id="A0AAV3NHY2"/>
<organism evidence="2 3">
    <name type="scientific">Lithospermum erythrorhizon</name>
    <name type="common">Purple gromwell</name>
    <name type="synonym">Lithospermum officinale var. erythrorhizon</name>
    <dbReference type="NCBI Taxonomy" id="34254"/>
    <lineage>
        <taxon>Eukaryota</taxon>
        <taxon>Viridiplantae</taxon>
        <taxon>Streptophyta</taxon>
        <taxon>Embryophyta</taxon>
        <taxon>Tracheophyta</taxon>
        <taxon>Spermatophyta</taxon>
        <taxon>Magnoliopsida</taxon>
        <taxon>eudicotyledons</taxon>
        <taxon>Gunneridae</taxon>
        <taxon>Pentapetalae</taxon>
        <taxon>asterids</taxon>
        <taxon>lamiids</taxon>
        <taxon>Boraginales</taxon>
        <taxon>Boraginaceae</taxon>
        <taxon>Boraginoideae</taxon>
        <taxon>Lithospermeae</taxon>
        <taxon>Lithospermum</taxon>
    </lineage>
</organism>
<dbReference type="Pfam" id="PF01603">
    <property type="entry name" value="B56"/>
    <property type="match status" value="1"/>
</dbReference>
<name>A0AAV3NHY2_LITER</name>
<dbReference type="PIRSF" id="PIRSF028043">
    <property type="entry name" value="PP2A_B56"/>
    <property type="match status" value="1"/>
</dbReference>
<dbReference type="GO" id="GO:0007165">
    <property type="term" value="P:signal transduction"/>
    <property type="evidence" value="ECO:0007669"/>
    <property type="project" value="InterPro"/>
</dbReference>
<evidence type="ECO:0000313" key="3">
    <source>
        <dbReference type="Proteomes" id="UP001454036"/>
    </source>
</evidence>
<keyword evidence="3" id="KW-1185">Reference proteome</keyword>
<gene>
    <name evidence="2" type="ORF">LIER_00285</name>
</gene>
<dbReference type="FunFam" id="1.25.10.10:FF:000353">
    <property type="entry name" value="Serine/threonine-protein phosphatase 2A 56 kDa regulatory subunit"/>
    <property type="match status" value="1"/>
</dbReference>
<dbReference type="SUPFAM" id="SSF48371">
    <property type="entry name" value="ARM repeat"/>
    <property type="match status" value="1"/>
</dbReference>
<dbReference type="InterPro" id="IPR011989">
    <property type="entry name" value="ARM-like"/>
</dbReference>
<dbReference type="PANTHER" id="PTHR10257">
    <property type="entry name" value="SERINE/THREONINE PROTEIN PHOSPHATASE 2A PP2A REGULATORY SUBUNIT B"/>
    <property type="match status" value="1"/>
</dbReference>
<protein>
    <recommendedName>
        <fullName evidence="1">Serine/threonine protein phosphatase 2A regulatory subunit</fullName>
    </recommendedName>
</protein>
<reference evidence="2 3" key="1">
    <citation type="submission" date="2024-01" db="EMBL/GenBank/DDBJ databases">
        <title>The complete chloroplast genome sequence of Lithospermum erythrorhizon: insights into the phylogenetic relationship among Boraginaceae species and the maternal lineages of purple gromwells.</title>
        <authorList>
            <person name="Okada T."/>
            <person name="Watanabe K."/>
        </authorList>
    </citation>
    <scope>NUCLEOTIDE SEQUENCE [LARGE SCALE GENOMIC DNA]</scope>
</reference>
<dbReference type="EMBL" id="BAABME010000021">
    <property type="protein sequence ID" value="GAA0138563.1"/>
    <property type="molecule type" value="Genomic_DNA"/>
</dbReference>
<comment type="caution">
    <text evidence="2">The sequence shown here is derived from an EMBL/GenBank/DDBJ whole genome shotgun (WGS) entry which is preliminary data.</text>
</comment>
<dbReference type="GO" id="GO:0019888">
    <property type="term" value="F:protein phosphatase regulator activity"/>
    <property type="evidence" value="ECO:0007669"/>
    <property type="project" value="UniProtKB-UniRule"/>
</dbReference>
<dbReference type="PANTHER" id="PTHR10257:SF31">
    <property type="entry name" value="SERINE_THREONINE PROTEIN PHOSPHATASE 2A 57 KDA REGULATORY SUBUNIT B' KAPPA ISOFORM"/>
    <property type="match status" value="1"/>
</dbReference>
<evidence type="ECO:0000256" key="1">
    <source>
        <dbReference type="PIRNR" id="PIRNR028043"/>
    </source>
</evidence>
<comment type="function">
    <text evidence="1">The B regulatory subunit might modulate substrate selectivity and catalytic activity, and also might direct the localization of the catalytic enzyme to a particular subcellular compartment.</text>
</comment>
<dbReference type="FunFam" id="1.25.10.10:FF:000688">
    <property type="entry name" value="Serine/threonine protein phosphatase 2A regulatory subunit"/>
    <property type="match status" value="1"/>
</dbReference>
<accession>A0AAV3NHY2</accession>
<dbReference type="Gene3D" id="1.25.10.10">
    <property type="entry name" value="Leucine-rich Repeat Variant"/>
    <property type="match status" value="1"/>
</dbReference>